<feature type="transmembrane region" description="Helical" evidence="1">
    <location>
        <begin position="51"/>
        <end position="76"/>
    </location>
</feature>
<gene>
    <name evidence="2" type="ORF">UY23_C0004G0007</name>
</gene>
<dbReference type="Proteomes" id="UP000034956">
    <property type="component" value="Unassembled WGS sequence"/>
</dbReference>
<evidence type="ECO:0000313" key="2">
    <source>
        <dbReference type="EMBL" id="KKU91062.1"/>
    </source>
</evidence>
<name>A0A0G1UAA9_9BACT</name>
<dbReference type="EMBL" id="LCPF01000004">
    <property type="protein sequence ID" value="KKU91062.1"/>
    <property type="molecule type" value="Genomic_DNA"/>
</dbReference>
<comment type="caution">
    <text evidence="2">The sequence shown here is derived from an EMBL/GenBank/DDBJ whole genome shotgun (WGS) entry which is preliminary data.</text>
</comment>
<reference evidence="2 3" key="1">
    <citation type="journal article" date="2015" name="Nature">
        <title>rRNA introns, odd ribosomes, and small enigmatic genomes across a large radiation of phyla.</title>
        <authorList>
            <person name="Brown C.T."/>
            <person name="Hug L.A."/>
            <person name="Thomas B.C."/>
            <person name="Sharon I."/>
            <person name="Castelle C.J."/>
            <person name="Singh A."/>
            <person name="Wilkins M.J."/>
            <person name="Williams K.H."/>
            <person name="Banfield J.F."/>
        </authorList>
    </citation>
    <scope>NUCLEOTIDE SEQUENCE [LARGE SCALE GENOMIC DNA]</scope>
</reference>
<sequence length="81" mass="9123">MQLNSQALAKTVAVLAGAFWFLVMGFSLLTGVGQMTLTTLGSFHPWFTYSWGGWVIIVIEHLIGGYILGYIFAWVYNRFSR</sequence>
<keyword evidence="1" id="KW-0472">Membrane</keyword>
<feature type="transmembrane region" description="Helical" evidence="1">
    <location>
        <begin position="12"/>
        <end position="31"/>
    </location>
</feature>
<accession>A0A0G1UAA9</accession>
<dbReference type="AlphaFoldDB" id="A0A0G1UAA9"/>
<evidence type="ECO:0000256" key="1">
    <source>
        <dbReference type="SAM" id="Phobius"/>
    </source>
</evidence>
<evidence type="ECO:0000313" key="3">
    <source>
        <dbReference type="Proteomes" id="UP000034956"/>
    </source>
</evidence>
<proteinExistence type="predicted"/>
<organism evidence="2 3">
    <name type="scientific">Candidatus Jorgensenbacteria bacterium GW2011_GWA1_48_11</name>
    <dbReference type="NCBI Taxonomy" id="1618660"/>
    <lineage>
        <taxon>Bacteria</taxon>
        <taxon>Candidatus Joergenseniibacteriota</taxon>
    </lineage>
</organism>
<keyword evidence="1" id="KW-0812">Transmembrane</keyword>
<protein>
    <submittedName>
        <fullName evidence="2">Uncharacterized protein</fullName>
    </submittedName>
</protein>
<keyword evidence="1" id="KW-1133">Transmembrane helix</keyword>